<protein>
    <submittedName>
        <fullName evidence="1">Uncharacterized protein</fullName>
    </submittedName>
</protein>
<evidence type="ECO:0000313" key="2">
    <source>
        <dbReference type="Proteomes" id="UP000011518"/>
    </source>
</evidence>
<reference evidence="2" key="1">
    <citation type="submission" date="2012-07" db="EMBL/GenBank/DDBJ databases">
        <title>Genome of the Chinese tree shrew, a rising model animal genetically related to primates.</title>
        <authorList>
            <person name="Zhang G."/>
            <person name="Fan Y."/>
            <person name="Yao Y."/>
            <person name="Huang Z."/>
        </authorList>
    </citation>
    <scope>NUCLEOTIDE SEQUENCE [LARGE SCALE GENOMIC DNA]</scope>
</reference>
<name>L9KT08_TUPCH</name>
<reference evidence="2" key="2">
    <citation type="journal article" date="2013" name="Nat. Commun.">
        <title>Genome of the Chinese tree shrew.</title>
        <authorList>
            <person name="Fan Y."/>
            <person name="Huang Z.Y."/>
            <person name="Cao C.C."/>
            <person name="Chen C.S."/>
            <person name="Chen Y.X."/>
            <person name="Fan D.D."/>
            <person name="He J."/>
            <person name="Hou H.L."/>
            <person name="Hu L."/>
            <person name="Hu X.T."/>
            <person name="Jiang X.T."/>
            <person name="Lai R."/>
            <person name="Lang Y.S."/>
            <person name="Liang B."/>
            <person name="Liao S.G."/>
            <person name="Mu D."/>
            <person name="Ma Y.Y."/>
            <person name="Niu Y.Y."/>
            <person name="Sun X.Q."/>
            <person name="Xia J.Q."/>
            <person name="Xiao J."/>
            <person name="Xiong Z.Q."/>
            <person name="Xu L."/>
            <person name="Yang L."/>
            <person name="Zhang Y."/>
            <person name="Zhao W."/>
            <person name="Zhao X.D."/>
            <person name="Zheng Y.T."/>
            <person name="Zhou J.M."/>
            <person name="Zhu Y.B."/>
            <person name="Zhang G.J."/>
            <person name="Wang J."/>
            <person name="Yao Y.G."/>
        </authorList>
    </citation>
    <scope>NUCLEOTIDE SEQUENCE [LARGE SCALE GENOMIC DNA]</scope>
</reference>
<gene>
    <name evidence="1" type="ORF">TREES_T100014875</name>
</gene>
<sequence length="100" mass="11165">MQDTRLPAFATALQQCVPFPVHQSSHLPLTGWDPWQGRTLNRLPANVRKRTQIDSGNASSFEAFYCFELRTIALCPCLGHPPRPTAMLEAVKNCQAKASR</sequence>
<accession>L9KT08</accession>
<dbReference type="EMBL" id="KB320663">
    <property type="protein sequence ID" value="ELW66035.1"/>
    <property type="molecule type" value="Genomic_DNA"/>
</dbReference>
<organism evidence="1 2">
    <name type="scientific">Tupaia chinensis</name>
    <name type="common">Chinese tree shrew</name>
    <name type="synonym">Tupaia belangeri chinensis</name>
    <dbReference type="NCBI Taxonomy" id="246437"/>
    <lineage>
        <taxon>Eukaryota</taxon>
        <taxon>Metazoa</taxon>
        <taxon>Chordata</taxon>
        <taxon>Craniata</taxon>
        <taxon>Vertebrata</taxon>
        <taxon>Euteleostomi</taxon>
        <taxon>Mammalia</taxon>
        <taxon>Eutheria</taxon>
        <taxon>Euarchontoglires</taxon>
        <taxon>Scandentia</taxon>
        <taxon>Tupaiidae</taxon>
        <taxon>Tupaia</taxon>
    </lineage>
</organism>
<evidence type="ECO:0000313" key="1">
    <source>
        <dbReference type="EMBL" id="ELW66035.1"/>
    </source>
</evidence>
<dbReference type="Proteomes" id="UP000011518">
    <property type="component" value="Unassembled WGS sequence"/>
</dbReference>
<keyword evidence="2" id="KW-1185">Reference proteome</keyword>
<dbReference type="AlphaFoldDB" id="L9KT08"/>
<proteinExistence type="predicted"/>
<dbReference type="InParanoid" id="L9KT08"/>